<sequence>MIIAMLQVSPTILAALTEPTVSTLRDLIVEYGFSLSEPLTALTALQEVLDNFELDADPPIGRLGLDDERVLKKKLSQPQVSSRVLELIDQGEGPRVEFKSSIFISTKKKQFNPGISIEECVDDSLKEKVAKEIAAFLNAEGGTILFGVTDDGDLRGCEDDFSTFSSGGSPGDKADLILKQIVSQHFREPDNIFYHLKIDCVDIDGKHIVMLSVASRKQLAFLKSSKPSQLYLRVSSHALPIPYEKIEQYYNLSKL</sequence>
<reference evidence="2 3" key="1">
    <citation type="journal article" date="2021" name="Arch. Microbiol.">
        <title>Thalassobius aquimarinus sp. nov., isolated from the Sea of Japan seashore.</title>
        <authorList>
            <person name="Kurilenko V.V."/>
            <person name="Romanenko L.A."/>
            <person name="Chernysheva N.Y."/>
            <person name="Velansky P.V."/>
            <person name="Tekutyeva L.A."/>
            <person name="Isaeva M.P."/>
            <person name="Mikhailov V.V."/>
        </authorList>
    </citation>
    <scope>NUCLEOTIDE SEQUENCE [LARGE SCALE GENOMIC DNA]</scope>
    <source>
        <strain evidence="2 3">KMM 8518</strain>
    </source>
</reference>
<proteinExistence type="predicted"/>
<gene>
    <name evidence="2" type="ORF">IT775_20615</name>
</gene>
<accession>A0ABS5HX18</accession>
<dbReference type="Proteomes" id="UP001195941">
    <property type="component" value="Unassembled WGS sequence"/>
</dbReference>
<dbReference type="InterPro" id="IPR007421">
    <property type="entry name" value="Schlafen_AlbA_2_dom"/>
</dbReference>
<keyword evidence="2" id="KW-0547">Nucleotide-binding</keyword>
<feature type="domain" description="Schlafen AlbA-2" evidence="1">
    <location>
        <begin position="92"/>
        <end position="238"/>
    </location>
</feature>
<dbReference type="Gene3D" id="3.30.950.30">
    <property type="entry name" value="Schlafen, AAA domain"/>
    <property type="match status" value="1"/>
</dbReference>
<dbReference type="EMBL" id="JADMKU010000036">
    <property type="protein sequence ID" value="MBR9653526.1"/>
    <property type="molecule type" value="Genomic_DNA"/>
</dbReference>
<dbReference type="InterPro" id="IPR038461">
    <property type="entry name" value="Schlafen_AlbA_2_dom_sf"/>
</dbReference>
<dbReference type="GO" id="GO:0005524">
    <property type="term" value="F:ATP binding"/>
    <property type="evidence" value="ECO:0007669"/>
    <property type="project" value="UniProtKB-KW"/>
</dbReference>
<comment type="caution">
    <text evidence="2">The sequence shown here is derived from an EMBL/GenBank/DDBJ whole genome shotgun (WGS) entry which is preliminary data.</text>
</comment>
<evidence type="ECO:0000313" key="3">
    <source>
        <dbReference type="Proteomes" id="UP001195941"/>
    </source>
</evidence>
<dbReference type="RefSeq" id="WP_212703150.1">
    <property type="nucleotide sequence ID" value="NZ_JADMKU010000036.1"/>
</dbReference>
<keyword evidence="2" id="KW-0067">ATP-binding</keyword>
<name>A0ABS5HX18_9RHOB</name>
<evidence type="ECO:0000259" key="1">
    <source>
        <dbReference type="Pfam" id="PF04326"/>
    </source>
</evidence>
<evidence type="ECO:0000313" key="2">
    <source>
        <dbReference type="EMBL" id="MBR9653526.1"/>
    </source>
</evidence>
<organism evidence="2 3">
    <name type="scientific">Thalassovita aquimarina</name>
    <dbReference type="NCBI Taxonomy" id="2785917"/>
    <lineage>
        <taxon>Bacteria</taxon>
        <taxon>Pseudomonadati</taxon>
        <taxon>Pseudomonadota</taxon>
        <taxon>Alphaproteobacteria</taxon>
        <taxon>Rhodobacterales</taxon>
        <taxon>Roseobacteraceae</taxon>
        <taxon>Thalassovita</taxon>
    </lineage>
</organism>
<dbReference type="Pfam" id="PF04326">
    <property type="entry name" value="SLFN_AlbA_2"/>
    <property type="match status" value="1"/>
</dbReference>
<keyword evidence="3" id="KW-1185">Reference proteome</keyword>
<protein>
    <submittedName>
        <fullName evidence="2">ATP-binding protein</fullName>
    </submittedName>
</protein>